<name>A0ABU9Z2K8_9RHOO</name>
<keyword evidence="4 6" id="KW-0949">S-adenosyl-L-methionine</keyword>
<comment type="subcellular location">
    <subcellularLocation>
        <location evidence="6">Cytoplasm</location>
    </subcellularLocation>
</comment>
<evidence type="ECO:0000313" key="7">
    <source>
        <dbReference type="EMBL" id="MEN3069998.1"/>
    </source>
</evidence>
<evidence type="ECO:0000256" key="4">
    <source>
        <dbReference type="ARBA" id="ARBA00022691"/>
    </source>
</evidence>
<dbReference type="HAMAP" id="MF_00658">
    <property type="entry name" value="23SrRNA_methyltr_H"/>
    <property type="match status" value="1"/>
</dbReference>
<evidence type="ECO:0000256" key="6">
    <source>
        <dbReference type="HAMAP-Rule" id="MF_00658"/>
    </source>
</evidence>
<feature type="binding site" evidence="6">
    <location>
        <begin position="123"/>
        <end position="128"/>
    </location>
    <ligand>
        <name>S-adenosyl-L-methionine</name>
        <dbReference type="ChEBI" id="CHEBI:59789"/>
    </ligand>
</feature>
<dbReference type="PIRSF" id="PIRSF004505">
    <property type="entry name" value="MT_bac"/>
    <property type="match status" value="1"/>
</dbReference>
<keyword evidence="3 6" id="KW-0808">Transferase</keyword>
<dbReference type="Proteomes" id="UP001410394">
    <property type="component" value="Unassembled WGS sequence"/>
</dbReference>
<keyword evidence="6" id="KW-0963">Cytoplasm</keyword>
<dbReference type="SUPFAM" id="SSF75217">
    <property type="entry name" value="alpha/beta knot"/>
    <property type="match status" value="1"/>
</dbReference>
<dbReference type="EC" id="2.1.1.177" evidence="6"/>
<dbReference type="Gene3D" id="3.40.1280.10">
    <property type="match status" value="1"/>
</dbReference>
<sequence>MKLLITAVGTRMPAWVEAGFAEYAKRFPRDCPLELVEVRAEPRTTGKLPAQMMELEAARLRQAIPARARIVVLDERGEDLSSKRLAEHLKKWQAEGDDVAFVIGGPDGLAPAFKDAAHARIRLSSLTLPHAMVRVMLAEALYRAWSLLQNHPYHRE</sequence>
<evidence type="ECO:0000313" key="8">
    <source>
        <dbReference type="Proteomes" id="UP001410394"/>
    </source>
</evidence>
<dbReference type="CDD" id="cd18081">
    <property type="entry name" value="RlmH-like"/>
    <property type="match status" value="1"/>
</dbReference>
<comment type="catalytic activity">
    <reaction evidence="6">
        <text>pseudouridine(1915) in 23S rRNA + S-adenosyl-L-methionine = N(3)-methylpseudouridine(1915) in 23S rRNA + S-adenosyl-L-homocysteine + H(+)</text>
        <dbReference type="Rhea" id="RHEA:42752"/>
        <dbReference type="Rhea" id="RHEA-COMP:10221"/>
        <dbReference type="Rhea" id="RHEA-COMP:10222"/>
        <dbReference type="ChEBI" id="CHEBI:15378"/>
        <dbReference type="ChEBI" id="CHEBI:57856"/>
        <dbReference type="ChEBI" id="CHEBI:59789"/>
        <dbReference type="ChEBI" id="CHEBI:65314"/>
        <dbReference type="ChEBI" id="CHEBI:74486"/>
        <dbReference type="EC" id="2.1.1.177"/>
    </reaction>
</comment>
<dbReference type="InterPro" id="IPR003742">
    <property type="entry name" value="RlmH-like"/>
</dbReference>
<keyword evidence="2 6" id="KW-0489">Methyltransferase</keyword>
<comment type="caution">
    <text evidence="7">The sequence shown here is derived from an EMBL/GenBank/DDBJ whole genome shotgun (WGS) entry which is preliminary data.</text>
</comment>
<comment type="similarity">
    <text evidence="5 6">Belongs to the RNA methyltransferase RlmH family.</text>
</comment>
<reference evidence="7 8" key="1">
    <citation type="journal article" date="2018" name="Int. J. Syst. Evol. Microbiol.">
        <title>Uliginosibacterium sediminicola sp. nov., isolated from freshwater sediment.</title>
        <authorList>
            <person name="Hwang W.M."/>
            <person name="Kim S.M."/>
            <person name="Kang K."/>
            <person name="Ahn T.Y."/>
        </authorList>
    </citation>
    <scope>NUCLEOTIDE SEQUENCE [LARGE SCALE GENOMIC DNA]</scope>
    <source>
        <strain evidence="7 8">M1-21</strain>
    </source>
</reference>
<dbReference type="RefSeq" id="WP_345920774.1">
    <property type="nucleotide sequence ID" value="NZ_JBDIVE010000010.1"/>
</dbReference>
<gene>
    <name evidence="6 7" type="primary">rlmH</name>
    <name evidence="7" type="ORF">ABDB84_16065</name>
</gene>
<dbReference type="PANTHER" id="PTHR33603:SF1">
    <property type="entry name" value="RIBOSOMAL RNA LARGE SUBUNIT METHYLTRANSFERASE H"/>
    <property type="match status" value="1"/>
</dbReference>
<protein>
    <recommendedName>
        <fullName evidence="6">Ribosomal RNA large subunit methyltransferase H</fullName>
        <ecNumber evidence="6">2.1.1.177</ecNumber>
    </recommendedName>
    <alternativeName>
        <fullName evidence="6">23S rRNA (pseudouridine1915-N3)-methyltransferase</fullName>
    </alternativeName>
    <alternativeName>
        <fullName evidence="6">23S rRNA m3Psi1915 methyltransferase</fullName>
    </alternativeName>
    <alternativeName>
        <fullName evidence="6">rRNA (pseudouridine-N3-)-methyltransferase RlmH</fullName>
    </alternativeName>
</protein>
<comment type="function">
    <text evidence="6">Specifically methylates the pseudouridine at position 1915 (m3Psi1915) in 23S rRNA.</text>
</comment>
<dbReference type="InterPro" id="IPR029028">
    <property type="entry name" value="Alpha/beta_knot_MTases"/>
</dbReference>
<dbReference type="EMBL" id="JBDIVE010000010">
    <property type="protein sequence ID" value="MEN3069998.1"/>
    <property type="molecule type" value="Genomic_DNA"/>
</dbReference>
<organism evidence="7 8">
    <name type="scientific">Uliginosibacterium sediminicola</name>
    <dbReference type="NCBI Taxonomy" id="2024550"/>
    <lineage>
        <taxon>Bacteria</taxon>
        <taxon>Pseudomonadati</taxon>
        <taxon>Pseudomonadota</taxon>
        <taxon>Betaproteobacteria</taxon>
        <taxon>Rhodocyclales</taxon>
        <taxon>Zoogloeaceae</taxon>
        <taxon>Uliginosibacterium</taxon>
    </lineage>
</organism>
<dbReference type="PANTHER" id="PTHR33603">
    <property type="entry name" value="METHYLTRANSFERASE"/>
    <property type="match status" value="1"/>
</dbReference>
<comment type="subunit">
    <text evidence="6">Homodimer.</text>
</comment>
<dbReference type="NCBIfam" id="NF000986">
    <property type="entry name" value="PRK00103.1-4"/>
    <property type="match status" value="1"/>
</dbReference>
<dbReference type="Pfam" id="PF02590">
    <property type="entry name" value="SPOUT_MTase"/>
    <property type="match status" value="1"/>
</dbReference>
<accession>A0ABU9Z2K8</accession>
<feature type="binding site" evidence="6">
    <location>
        <position position="104"/>
    </location>
    <ligand>
        <name>S-adenosyl-L-methionine</name>
        <dbReference type="ChEBI" id="CHEBI:59789"/>
    </ligand>
</feature>
<evidence type="ECO:0000256" key="5">
    <source>
        <dbReference type="ARBA" id="ARBA00038303"/>
    </source>
</evidence>
<keyword evidence="8" id="KW-1185">Reference proteome</keyword>
<feature type="binding site" evidence="6">
    <location>
        <position position="73"/>
    </location>
    <ligand>
        <name>S-adenosyl-L-methionine</name>
        <dbReference type="ChEBI" id="CHEBI:59789"/>
    </ligand>
</feature>
<proteinExistence type="inferred from homology"/>
<dbReference type="NCBIfam" id="TIGR00246">
    <property type="entry name" value="tRNA_RlmH_YbeA"/>
    <property type="match status" value="1"/>
</dbReference>
<evidence type="ECO:0000256" key="3">
    <source>
        <dbReference type="ARBA" id="ARBA00022679"/>
    </source>
</evidence>
<evidence type="ECO:0000256" key="1">
    <source>
        <dbReference type="ARBA" id="ARBA00022552"/>
    </source>
</evidence>
<keyword evidence="1 6" id="KW-0698">rRNA processing</keyword>
<dbReference type="InterPro" id="IPR029026">
    <property type="entry name" value="tRNA_m1G_MTases_N"/>
</dbReference>
<evidence type="ECO:0000256" key="2">
    <source>
        <dbReference type="ARBA" id="ARBA00022603"/>
    </source>
</evidence>